<name>A0A1F5RWS2_9BACT</name>
<evidence type="ECO:0000256" key="2">
    <source>
        <dbReference type="ARBA" id="ARBA00004651"/>
    </source>
</evidence>
<feature type="transmembrane region" description="Helical" evidence="13">
    <location>
        <begin position="121"/>
        <end position="143"/>
    </location>
</feature>
<feature type="domain" description="Peptidase M50" evidence="14">
    <location>
        <begin position="119"/>
        <end position="183"/>
    </location>
</feature>
<dbReference type="AlphaFoldDB" id="A0A1F5RWS2"/>
<evidence type="ECO:0000256" key="6">
    <source>
        <dbReference type="ARBA" id="ARBA00022692"/>
    </source>
</evidence>
<dbReference type="GO" id="GO:0008237">
    <property type="term" value="F:metallopeptidase activity"/>
    <property type="evidence" value="ECO:0007669"/>
    <property type="project" value="UniProtKB-KW"/>
</dbReference>
<evidence type="ECO:0000256" key="12">
    <source>
        <dbReference type="ARBA" id="ARBA00023136"/>
    </source>
</evidence>
<dbReference type="CDD" id="cd06158">
    <property type="entry name" value="S2P-M50_like_1"/>
    <property type="match status" value="1"/>
</dbReference>
<keyword evidence="8" id="KW-0378">Hydrolase</keyword>
<keyword evidence="4" id="KW-1003">Cell membrane</keyword>
<dbReference type="GO" id="GO:0006508">
    <property type="term" value="P:proteolysis"/>
    <property type="evidence" value="ECO:0007669"/>
    <property type="project" value="UniProtKB-KW"/>
</dbReference>
<dbReference type="InterPro" id="IPR052348">
    <property type="entry name" value="Metallopeptidase_M50B"/>
</dbReference>
<evidence type="ECO:0000256" key="5">
    <source>
        <dbReference type="ARBA" id="ARBA00022670"/>
    </source>
</evidence>
<dbReference type="PANTHER" id="PTHR35864:SF1">
    <property type="entry name" value="ZINC METALLOPROTEASE YWHC-RELATED"/>
    <property type="match status" value="1"/>
</dbReference>
<comment type="caution">
    <text evidence="15">The sequence shown here is derived from an EMBL/GenBank/DDBJ whole genome shotgun (WGS) entry which is preliminary data.</text>
</comment>
<dbReference type="GO" id="GO:0005886">
    <property type="term" value="C:plasma membrane"/>
    <property type="evidence" value="ECO:0007669"/>
    <property type="project" value="UniProtKB-SubCell"/>
</dbReference>
<keyword evidence="10 13" id="KW-1133">Transmembrane helix</keyword>
<feature type="transmembrane region" description="Helical" evidence="13">
    <location>
        <begin position="52"/>
        <end position="74"/>
    </location>
</feature>
<keyword evidence="5" id="KW-0645">Protease</keyword>
<dbReference type="EMBL" id="MFFX01000037">
    <property type="protein sequence ID" value="OGF18899.1"/>
    <property type="molecule type" value="Genomic_DNA"/>
</dbReference>
<evidence type="ECO:0000313" key="15">
    <source>
        <dbReference type="EMBL" id="OGF18899.1"/>
    </source>
</evidence>
<proteinExistence type="inferred from homology"/>
<keyword evidence="9" id="KW-0862">Zinc</keyword>
<dbReference type="Proteomes" id="UP000178682">
    <property type="component" value="Unassembled WGS sequence"/>
</dbReference>
<sequence>MTFTLQLFSIVILILSAAIHEYMHAWMADRLGDSTARDLGRLTINPLAHLDWFGSIFLPLLLVLSGSPLVFGYAKPVPFNPYNLRDQKWGSAKVAAAGPLGNFILALSFGLVLRTVPALDLQLATFISYIVIINLILMVFNLIPIPPLDGSKVIAAFLPFNWQLKYFRLEPYGMMLVIFFMLVGMNLVWFLVNLLFRLIAGG</sequence>
<protein>
    <recommendedName>
        <fullName evidence="14">Peptidase M50 domain-containing protein</fullName>
    </recommendedName>
</protein>
<evidence type="ECO:0000256" key="3">
    <source>
        <dbReference type="ARBA" id="ARBA00007931"/>
    </source>
</evidence>
<accession>A0A1F5RWS2</accession>
<comment type="similarity">
    <text evidence="3">Belongs to the peptidase M50B family.</text>
</comment>
<feature type="transmembrane region" description="Helical" evidence="13">
    <location>
        <begin position="94"/>
        <end position="115"/>
    </location>
</feature>
<gene>
    <name evidence="15" type="ORF">A3G56_03510</name>
</gene>
<dbReference type="PANTHER" id="PTHR35864">
    <property type="entry name" value="ZINC METALLOPROTEASE MJ0611-RELATED"/>
    <property type="match status" value="1"/>
</dbReference>
<reference evidence="15 16" key="1">
    <citation type="journal article" date="2016" name="Nat. Commun.">
        <title>Thousands of microbial genomes shed light on interconnected biogeochemical processes in an aquifer system.</title>
        <authorList>
            <person name="Anantharaman K."/>
            <person name="Brown C.T."/>
            <person name="Hug L.A."/>
            <person name="Sharon I."/>
            <person name="Castelle C.J."/>
            <person name="Probst A.J."/>
            <person name="Thomas B.C."/>
            <person name="Singh A."/>
            <person name="Wilkins M.J."/>
            <person name="Karaoz U."/>
            <person name="Brodie E.L."/>
            <person name="Williams K.H."/>
            <person name="Hubbard S.S."/>
            <person name="Banfield J.F."/>
        </authorList>
    </citation>
    <scope>NUCLEOTIDE SEQUENCE [LARGE SCALE GENOMIC DNA]</scope>
</reference>
<dbReference type="GO" id="GO:0046872">
    <property type="term" value="F:metal ion binding"/>
    <property type="evidence" value="ECO:0007669"/>
    <property type="project" value="UniProtKB-KW"/>
</dbReference>
<dbReference type="Pfam" id="PF02163">
    <property type="entry name" value="Peptidase_M50"/>
    <property type="match status" value="2"/>
</dbReference>
<evidence type="ECO:0000259" key="14">
    <source>
        <dbReference type="Pfam" id="PF02163"/>
    </source>
</evidence>
<dbReference type="InterPro" id="IPR008915">
    <property type="entry name" value="Peptidase_M50"/>
</dbReference>
<comment type="cofactor">
    <cofactor evidence="1">
        <name>Zn(2+)</name>
        <dbReference type="ChEBI" id="CHEBI:29105"/>
    </cofactor>
</comment>
<evidence type="ECO:0000256" key="9">
    <source>
        <dbReference type="ARBA" id="ARBA00022833"/>
    </source>
</evidence>
<evidence type="ECO:0000256" key="1">
    <source>
        <dbReference type="ARBA" id="ARBA00001947"/>
    </source>
</evidence>
<evidence type="ECO:0000256" key="4">
    <source>
        <dbReference type="ARBA" id="ARBA00022475"/>
    </source>
</evidence>
<evidence type="ECO:0000256" key="13">
    <source>
        <dbReference type="SAM" id="Phobius"/>
    </source>
</evidence>
<organism evidence="15 16">
    <name type="scientific">Candidatus Falkowbacteria bacterium RIFCSPLOWO2_12_FULL_45_10</name>
    <dbReference type="NCBI Taxonomy" id="1797990"/>
    <lineage>
        <taxon>Bacteria</taxon>
        <taxon>Candidatus Falkowiibacteriota</taxon>
    </lineage>
</organism>
<evidence type="ECO:0000313" key="16">
    <source>
        <dbReference type="Proteomes" id="UP000178682"/>
    </source>
</evidence>
<comment type="subcellular location">
    <subcellularLocation>
        <location evidence="2">Cell membrane</location>
        <topology evidence="2">Multi-pass membrane protein</topology>
    </subcellularLocation>
</comment>
<keyword evidence="11" id="KW-0482">Metalloprotease</keyword>
<feature type="transmembrane region" description="Helical" evidence="13">
    <location>
        <begin position="172"/>
        <end position="196"/>
    </location>
</feature>
<feature type="domain" description="Peptidase M50" evidence="14">
    <location>
        <begin position="10"/>
        <end position="113"/>
    </location>
</feature>
<evidence type="ECO:0000256" key="8">
    <source>
        <dbReference type="ARBA" id="ARBA00022801"/>
    </source>
</evidence>
<keyword evidence="6 13" id="KW-0812">Transmembrane</keyword>
<evidence type="ECO:0000256" key="11">
    <source>
        <dbReference type="ARBA" id="ARBA00023049"/>
    </source>
</evidence>
<evidence type="ECO:0000256" key="10">
    <source>
        <dbReference type="ARBA" id="ARBA00022989"/>
    </source>
</evidence>
<dbReference type="InterPro" id="IPR044537">
    <property type="entry name" value="Rip2-like"/>
</dbReference>
<keyword evidence="12 13" id="KW-0472">Membrane</keyword>
<keyword evidence="7" id="KW-0479">Metal-binding</keyword>
<evidence type="ECO:0000256" key="7">
    <source>
        <dbReference type="ARBA" id="ARBA00022723"/>
    </source>
</evidence>